<organism evidence="1 2">
    <name type="scientific">Candidatus Kaiserbacteria bacterium RIFCSPHIGHO2_02_FULL_49_34</name>
    <dbReference type="NCBI Taxonomy" id="1798491"/>
    <lineage>
        <taxon>Bacteria</taxon>
        <taxon>Candidatus Kaiseribacteriota</taxon>
    </lineage>
</organism>
<evidence type="ECO:0000313" key="1">
    <source>
        <dbReference type="EMBL" id="OGG61212.1"/>
    </source>
</evidence>
<reference evidence="1 2" key="1">
    <citation type="journal article" date="2016" name="Nat. Commun.">
        <title>Thousands of microbial genomes shed light on interconnected biogeochemical processes in an aquifer system.</title>
        <authorList>
            <person name="Anantharaman K."/>
            <person name="Brown C.T."/>
            <person name="Hug L.A."/>
            <person name="Sharon I."/>
            <person name="Castelle C.J."/>
            <person name="Probst A.J."/>
            <person name="Thomas B.C."/>
            <person name="Singh A."/>
            <person name="Wilkins M.J."/>
            <person name="Karaoz U."/>
            <person name="Brodie E.L."/>
            <person name="Williams K.H."/>
            <person name="Hubbard S.S."/>
            <person name="Banfield J.F."/>
        </authorList>
    </citation>
    <scope>NUCLEOTIDE SEQUENCE [LARGE SCALE GENOMIC DNA]</scope>
</reference>
<dbReference type="AlphaFoldDB" id="A0A1F6DJL3"/>
<dbReference type="EMBL" id="MFLE01000025">
    <property type="protein sequence ID" value="OGG61212.1"/>
    <property type="molecule type" value="Genomic_DNA"/>
</dbReference>
<dbReference type="STRING" id="1798491.A3C87_03640"/>
<protein>
    <submittedName>
        <fullName evidence="1">Uncharacterized protein</fullName>
    </submittedName>
</protein>
<comment type="caution">
    <text evidence="1">The sequence shown here is derived from an EMBL/GenBank/DDBJ whole genome shotgun (WGS) entry which is preliminary data.</text>
</comment>
<proteinExistence type="predicted"/>
<gene>
    <name evidence="1" type="ORF">A3C87_03640</name>
</gene>
<name>A0A1F6DJL3_9BACT</name>
<sequence length="123" mass="13578">MNTASIPELFLAGEYVALEQIADAGGREEAIRGALHGLRHCLWVYEHCSGELSFIAAHKAEQYLTDFDVSKSVHDATSGILRKLAFQKAQQYARTGAQHQWVNENTPGPLAMQIQSAINNLQL</sequence>
<dbReference type="Proteomes" id="UP000176511">
    <property type="component" value="Unassembled WGS sequence"/>
</dbReference>
<evidence type="ECO:0000313" key="2">
    <source>
        <dbReference type="Proteomes" id="UP000176511"/>
    </source>
</evidence>
<accession>A0A1F6DJL3</accession>